<organism evidence="1 2">
    <name type="scientific">Rhodoblastus sphagnicola</name>
    <dbReference type="NCBI Taxonomy" id="333368"/>
    <lineage>
        <taxon>Bacteria</taxon>
        <taxon>Pseudomonadati</taxon>
        <taxon>Pseudomonadota</taxon>
        <taxon>Alphaproteobacteria</taxon>
        <taxon>Hyphomicrobiales</taxon>
        <taxon>Rhodoblastaceae</taxon>
        <taxon>Rhodoblastus</taxon>
    </lineage>
</organism>
<keyword evidence="2" id="KW-1185">Reference proteome</keyword>
<name>A0A2S6NGA1_9HYPH</name>
<comment type="caution">
    <text evidence="1">The sequence shown here is derived from an EMBL/GenBank/DDBJ whole genome shotgun (WGS) entry which is preliminary data.</text>
</comment>
<protein>
    <submittedName>
        <fullName evidence="1">Uncharacterized protein</fullName>
    </submittedName>
</protein>
<dbReference type="AlphaFoldDB" id="A0A2S6NGA1"/>
<proteinExistence type="predicted"/>
<gene>
    <name evidence="1" type="ORF">CCR94_01045</name>
</gene>
<evidence type="ECO:0000313" key="2">
    <source>
        <dbReference type="Proteomes" id="UP000239089"/>
    </source>
</evidence>
<accession>A0A2S6NGA1</accession>
<reference evidence="1 2" key="1">
    <citation type="journal article" date="2018" name="Arch. Microbiol.">
        <title>New insights into the metabolic potential of the phototrophic purple bacterium Rhodopila globiformis DSM 161(T) from its draft genome sequence and evidence for a vanadium-dependent nitrogenase.</title>
        <authorList>
            <person name="Imhoff J.F."/>
            <person name="Rahn T."/>
            <person name="Kunzel S."/>
            <person name="Neulinger S.C."/>
        </authorList>
    </citation>
    <scope>NUCLEOTIDE SEQUENCE [LARGE SCALE GENOMIC DNA]</scope>
    <source>
        <strain evidence="1 2">DSM 16996</strain>
    </source>
</reference>
<dbReference type="EMBL" id="NHSJ01000015">
    <property type="protein sequence ID" value="PPQ33627.1"/>
    <property type="molecule type" value="Genomic_DNA"/>
</dbReference>
<dbReference type="Proteomes" id="UP000239089">
    <property type="component" value="Unassembled WGS sequence"/>
</dbReference>
<sequence>MNAMPVDSAHAKKISDHALRASDHLNSILIELLDGADTETAATSKELIGSLLGEIYFGILRPIHDKYPELAPEDLRPKS</sequence>
<evidence type="ECO:0000313" key="1">
    <source>
        <dbReference type="EMBL" id="PPQ33627.1"/>
    </source>
</evidence>